<organism evidence="2 3">
    <name type="scientific">Bodo saltans</name>
    <name type="common">Flagellated protozoan</name>
    <dbReference type="NCBI Taxonomy" id="75058"/>
    <lineage>
        <taxon>Eukaryota</taxon>
        <taxon>Discoba</taxon>
        <taxon>Euglenozoa</taxon>
        <taxon>Kinetoplastea</taxon>
        <taxon>Metakinetoplastina</taxon>
        <taxon>Eubodonida</taxon>
        <taxon>Bodonidae</taxon>
        <taxon>Bodo</taxon>
    </lineage>
</organism>
<gene>
    <name evidence="2" type="ORF">BSAL_11785</name>
</gene>
<protein>
    <recommendedName>
        <fullName evidence="1">RNA-editing substrate-binding complex 7 protein domain-containing protein</fullName>
    </recommendedName>
</protein>
<proteinExistence type="predicted"/>
<evidence type="ECO:0000313" key="2">
    <source>
        <dbReference type="EMBL" id="CUG87759.1"/>
    </source>
</evidence>
<dbReference type="EMBL" id="CYKH01001587">
    <property type="protein sequence ID" value="CUG87759.1"/>
    <property type="molecule type" value="Genomic_DNA"/>
</dbReference>
<dbReference type="CDD" id="cd23679">
    <property type="entry name" value="RESC7"/>
    <property type="match status" value="1"/>
</dbReference>
<name>A0A0S4JEB4_BODSA</name>
<evidence type="ECO:0000259" key="1">
    <source>
        <dbReference type="Pfam" id="PF26165"/>
    </source>
</evidence>
<accession>A0A0S4JEB4</accession>
<reference evidence="3" key="1">
    <citation type="submission" date="2015-09" db="EMBL/GenBank/DDBJ databases">
        <authorList>
            <consortium name="Pathogen Informatics"/>
        </authorList>
    </citation>
    <scope>NUCLEOTIDE SEQUENCE [LARGE SCALE GENOMIC DNA]</scope>
    <source>
        <strain evidence="3">Lake Konstanz</strain>
    </source>
</reference>
<dbReference type="OrthoDB" id="278493at2759"/>
<dbReference type="Proteomes" id="UP000051952">
    <property type="component" value="Unassembled WGS sequence"/>
</dbReference>
<keyword evidence="3" id="KW-1185">Reference proteome</keyword>
<dbReference type="InterPro" id="IPR058774">
    <property type="entry name" value="RESC7"/>
</dbReference>
<dbReference type="VEuPathDB" id="TriTrypDB:BSAL_11785"/>
<evidence type="ECO:0000313" key="3">
    <source>
        <dbReference type="Proteomes" id="UP000051952"/>
    </source>
</evidence>
<feature type="domain" description="RNA-editing substrate-binding complex 7 protein" evidence="1">
    <location>
        <begin position="75"/>
        <end position="160"/>
    </location>
</feature>
<dbReference type="Pfam" id="PF26165">
    <property type="entry name" value="RESC7"/>
    <property type="match status" value="1"/>
</dbReference>
<sequence>MMRSAAFARRTVISGACAGSLMNALSAASPASVPQSFLVVAPLCMARRSFATTELLMCSAQTKPTESASSGPSTVESGAAADAAASALDIAMRVNKLKRLHQTGGNANSGKKQLEFTAWKELNALSEEQINHAEGKAVALLLNSWAYFAKFWEKGKDGPHGVNAPEGEASAQN</sequence>
<dbReference type="AlphaFoldDB" id="A0A0S4JEB4"/>